<evidence type="ECO:0000313" key="2">
    <source>
        <dbReference type="EMBL" id="MDU0808968.1"/>
    </source>
</evidence>
<evidence type="ECO:0000313" key="3">
    <source>
        <dbReference type="Proteomes" id="UP001249959"/>
    </source>
</evidence>
<sequence>MRKILAKELKIKFIDVLSELIEFSYDEGNPFLIKIRSEQFFVFLKNLSPAYFKNSPDITRVQLPFSNHFSKISNADIPFIILGYDVDNDSMVCWNPLNVKQRLNAKSNISLYSRESLQSNVKPNEFKSGYLSNGEKIIIFKRVHLPEFFDNISTLFGAPKRDIISDDNIFNVNESLTEYVSDKLLEITEESLILELTPLLMRNKVLEAVEVCSLYYKGKYEGMTFKDWYKLVNKYYQKINSQG</sequence>
<accession>A0ABU3TSY5</accession>
<gene>
    <name evidence="2" type="ORF">PQG45_07965</name>
</gene>
<dbReference type="Pfam" id="PF20296">
    <property type="entry name" value="MTaX1"/>
    <property type="match status" value="1"/>
</dbReference>
<proteinExistence type="predicted"/>
<organism evidence="2 3">
    <name type="scientific">Aquirufa regiilacus</name>
    <dbReference type="NCBI Taxonomy" id="3024868"/>
    <lineage>
        <taxon>Bacteria</taxon>
        <taxon>Pseudomonadati</taxon>
        <taxon>Bacteroidota</taxon>
        <taxon>Cytophagia</taxon>
        <taxon>Cytophagales</taxon>
        <taxon>Flectobacillaceae</taxon>
        <taxon>Aquirufa</taxon>
    </lineage>
</organism>
<keyword evidence="3" id="KW-1185">Reference proteome</keyword>
<dbReference type="RefSeq" id="WP_316070651.1">
    <property type="nucleotide sequence ID" value="NZ_JAVNWW010000003.1"/>
</dbReference>
<dbReference type="InterPro" id="IPR046894">
    <property type="entry name" value="MTaX1"/>
</dbReference>
<name>A0ABU3TSY5_9BACT</name>
<dbReference type="EMBL" id="JAVNWW010000003">
    <property type="protein sequence ID" value="MDU0808968.1"/>
    <property type="molecule type" value="Genomic_DNA"/>
</dbReference>
<feature type="domain" description="Methylase-associated X1" evidence="1">
    <location>
        <begin position="39"/>
        <end position="149"/>
    </location>
</feature>
<comment type="caution">
    <text evidence="2">The sequence shown here is derived from an EMBL/GenBank/DDBJ whole genome shotgun (WGS) entry which is preliminary data.</text>
</comment>
<evidence type="ECO:0000259" key="1">
    <source>
        <dbReference type="Pfam" id="PF20296"/>
    </source>
</evidence>
<dbReference type="Proteomes" id="UP001249959">
    <property type="component" value="Unassembled WGS sequence"/>
</dbReference>
<protein>
    <recommendedName>
        <fullName evidence="1">Methylase-associated X1 domain-containing protein</fullName>
    </recommendedName>
</protein>
<reference evidence="2 3" key="1">
    <citation type="submission" date="2023-09" db="EMBL/GenBank/DDBJ databases">
        <title>Aquirufa genomes.</title>
        <authorList>
            <person name="Pitt A."/>
        </authorList>
    </citation>
    <scope>NUCLEOTIDE SEQUENCE [LARGE SCALE GENOMIC DNA]</scope>
    <source>
        <strain evidence="2 3">LEOWEIH-7C</strain>
    </source>
</reference>